<dbReference type="EMBL" id="JAHMHS010000100">
    <property type="protein sequence ID" value="KAK1718790.1"/>
    <property type="molecule type" value="Genomic_DNA"/>
</dbReference>
<organism evidence="2 3">
    <name type="scientific">Glomerella acutata</name>
    <name type="common">Colletotrichum acutatum</name>
    <dbReference type="NCBI Taxonomy" id="27357"/>
    <lineage>
        <taxon>Eukaryota</taxon>
        <taxon>Fungi</taxon>
        <taxon>Dikarya</taxon>
        <taxon>Ascomycota</taxon>
        <taxon>Pezizomycotina</taxon>
        <taxon>Sordariomycetes</taxon>
        <taxon>Hypocreomycetidae</taxon>
        <taxon>Glomerellales</taxon>
        <taxon>Glomerellaceae</taxon>
        <taxon>Colletotrichum</taxon>
        <taxon>Colletotrichum acutatum species complex</taxon>
    </lineage>
</organism>
<sequence>MRKDLLTPMSSRQIARQKWAGSVSPAGGAQTDDDRPRGGEARTLYNGAGSIISPSFHRRLLHKSAFFFFGISSVQYTYPSSSFFLPCSNLVMVCRSRYFSRRLSNAILDQAAPRDVDVICSSDIYPLFHSDDSTNPPPEMIFGKEDIRSTMWTGWVPSVTTSILVSPCKEEEPDAVDEVQSIRGERPTAEHDQSARHSSSFRRKVGQQMPTIRYRAGMESYLLERGKRGRTQLPSLVSKTPAVRRRDASKHHATSAQHTEMPSD</sequence>
<feature type="region of interest" description="Disordered" evidence="1">
    <location>
        <begin position="184"/>
        <end position="210"/>
    </location>
</feature>
<accession>A0AAD8UGE2</accession>
<reference evidence="2" key="1">
    <citation type="submission" date="2021-12" db="EMBL/GenBank/DDBJ databases">
        <title>Comparative genomics, transcriptomics and evolutionary studies reveal genomic signatures of adaptation to plant cell wall in hemibiotrophic fungi.</title>
        <authorList>
            <consortium name="DOE Joint Genome Institute"/>
            <person name="Baroncelli R."/>
            <person name="Diaz J.F."/>
            <person name="Benocci T."/>
            <person name="Peng M."/>
            <person name="Battaglia E."/>
            <person name="Haridas S."/>
            <person name="Andreopoulos W."/>
            <person name="Labutti K."/>
            <person name="Pangilinan J."/>
            <person name="Floch G.L."/>
            <person name="Makela M.R."/>
            <person name="Henrissat B."/>
            <person name="Grigoriev I.V."/>
            <person name="Crouch J.A."/>
            <person name="De Vries R.P."/>
            <person name="Sukno S.A."/>
            <person name="Thon M.R."/>
        </authorList>
    </citation>
    <scope>NUCLEOTIDE SEQUENCE</scope>
    <source>
        <strain evidence="2">CBS 112980</strain>
    </source>
</reference>
<dbReference type="RefSeq" id="XP_060361290.1">
    <property type="nucleotide sequence ID" value="XM_060501531.1"/>
</dbReference>
<dbReference type="GeneID" id="85385430"/>
<gene>
    <name evidence="2" type="ORF">BDZ83DRAFT_18253</name>
</gene>
<name>A0AAD8UGE2_GLOAC</name>
<dbReference type="AlphaFoldDB" id="A0AAD8UGE2"/>
<feature type="compositionally biased region" description="Polar residues" evidence="1">
    <location>
        <begin position="254"/>
        <end position="264"/>
    </location>
</feature>
<feature type="region of interest" description="Disordered" evidence="1">
    <location>
        <begin position="20"/>
        <end position="39"/>
    </location>
</feature>
<comment type="caution">
    <text evidence="2">The sequence shown here is derived from an EMBL/GenBank/DDBJ whole genome shotgun (WGS) entry which is preliminary data.</text>
</comment>
<dbReference type="Proteomes" id="UP001244207">
    <property type="component" value="Unassembled WGS sequence"/>
</dbReference>
<evidence type="ECO:0000256" key="1">
    <source>
        <dbReference type="SAM" id="MobiDB-lite"/>
    </source>
</evidence>
<evidence type="ECO:0000313" key="3">
    <source>
        <dbReference type="Proteomes" id="UP001244207"/>
    </source>
</evidence>
<proteinExistence type="predicted"/>
<protein>
    <submittedName>
        <fullName evidence="2">Uncharacterized protein</fullName>
    </submittedName>
</protein>
<keyword evidence="3" id="KW-1185">Reference proteome</keyword>
<feature type="region of interest" description="Disordered" evidence="1">
    <location>
        <begin position="225"/>
        <end position="264"/>
    </location>
</feature>
<feature type="compositionally biased region" description="Basic and acidic residues" evidence="1">
    <location>
        <begin position="184"/>
        <end position="195"/>
    </location>
</feature>
<evidence type="ECO:0000313" key="2">
    <source>
        <dbReference type="EMBL" id="KAK1718790.1"/>
    </source>
</evidence>